<organism evidence="6 7">
    <name type="scientific">Alicyclobacillus ferrooxydans</name>
    <dbReference type="NCBI Taxonomy" id="471514"/>
    <lineage>
        <taxon>Bacteria</taxon>
        <taxon>Bacillati</taxon>
        <taxon>Bacillota</taxon>
        <taxon>Bacilli</taxon>
        <taxon>Bacillales</taxon>
        <taxon>Alicyclobacillaceae</taxon>
        <taxon>Alicyclobacillus</taxon>
    </lineage>
</organism>
<dbReference type="InterPro" id="IPR050763">
    <property type="entry name" value="ABC_transporter_ATP-binding"/>
</dbReference>
<keyword evidence="4" id="KW-0067">ATP-binding</keyword>
<dbReference type="PATRIC" id="fig|471514.4.peg.2778"/>
<dbReference type="SMART" id="SM00382">
    <property type="entry name" value="AAA"/>
    <property type="match status" value="1"/>
</dbReference>
<dbReference type="OrthoDB" id="2290519at2"/>
<reference evidence="6 7" key="1">
    <citation type="submission" date="2015-09" db="EMBL/GenBank/DDBJ databases">
        <title>Draft genome sequence of Alicyclobacillus ferrooxydans DSM 22381.</title>
        <authorList>
            <person name="Hemp J."/>
        </authorList>
    </citation>
    <scope>NUCLEOTIDE SEQUENCE [LARGE SCALE GENOMIC DNA]</scope>
    <source>
        <strain evidence="6 7">TC-34</strain>
    </source>
</reference>
<dbReference type="PROSITE" id="PS00211">
    <property type="entry name" value="ABC_TRANSPORTER_1"/>
    <property type="match status" value="1"/>
</dbReference>
<sequence length="308" mass="34134">MNPVIEATDVTKSFENEAVIKGIDFRAYEGSIHAVVGPNGAGKSTFLKILAGLTQATEGRIRIFDHEVQDGAALRQRVHYISPEVNLYPLFRVKDILRYGSLLYDRWDRERCSVLVDAFSLPLDKVIRKLSLGMKMRLRIVLALSACADVLLLDEATNGLDPGAKDQILDLVLQESANRGVTVLMATHQLAEVERAADTVSVLVRGRIITTESVDRLKEHVYEVYTAFPANSIGVTAQLPEDVHAVFHGDQVQLIWAGEPREIQATLHGLGARFIDIQPTTLEKWFESMLTKEGVQNGRIVLPNSPVV</sequence>
<dbReference type="InterPro" id="IPR027417">
    <property type="entry name" value="P-loop_NTPase"/>
</dbReference>
<dbReference type="Proteomes" id="UP000050482">
    <property type="component" value="Unassembled WGS sequence"/>
</dbReference>
<evidence type="ECO:0000259" key="5">
    <source>
        <dbReference type="PROSITE" id="PS50893"/>
    </source>
</evidence>
<dbReference type="RefSeq" id="WP_054967568.1">
    <property type="nucleotide sequence ID" value="NZ_LJCO01000011.1"/>
</dbReference>
<dbReference type="PANTHER" id="PTHR42711:SF5">
    <property type="entry name" value="ABC TRANSPORTER ATP-BINDING PROTEIN NATA"/>
    <property type="match status" value="1"/>
</dbReference>
<keyword evidence="7" id="KW-1185">Reference proteome</keyword>
<dbReference type="PANTHER" id="PTHR42711">
    <property type="entry name" value="ABC TRANSPORTER ATP-BINDING PROTEIN"/>
    <property type="match status" value="1"/>
</dbReference>
<evidence type="ECO:0000256" key="3">
    <source>
        <dbReference type="ARBA" id="ARBA00022741"/>
    </source>
</evidence>
<accession>A0A0P9GVF3</accession>
<evidence type="ECO:0000256" key="4">
    <source>
        <dbReference type="ARBA" id="ARBA00022840"/>
    </source>
</evidence>
<feature type="domain" description="ABC transporter" evidence="5">
    <location>
        <begin position="5"/>
        <end position="230"/>
    </location>
</feature>
<dbReference type="SUPFAM" id="SSF52540">
    <property type="entry name" value="P-loop containing nucleoside triphosphate hydrolases"/>
    <property type="match status" value="1"/>
</dbReference>
<dbReference type="InterPro" id="IPR003593">
    <property type="entry name" value="AAA+_ATPase"/>
</dbReference>
<dbReference type="InterPro" id="IPR017871">
    <property type="entry name" value="ABC_transporter-like_CS"/>
</dbReference>
<dbReference type="EMBL" id="LJCO01000011">
    <property type="protein sequence ID" value="KPV45242.1"/>
    <property type="molecule type" value="Genomic_DNA"/>
</dbReference>
<proteinExistence type="inferred from homology"/>
<keyword evidence="3" id="KW-0547">Nucleotide-binding</keyword>
<dbReference type="STRING" id="471514.AN477_02230"/>
<comment type="similarity">
    <text evidence="1">Belongs to the ABC transporter superfamily.</text>
</comment>
<protein>
    <recommendedName>
        <fullName evidence="5">ABC transporter domain-containing protein</fullName>
    </recommendedName>
</protein>
<dbReference type="Gene3D" id="3.40.50.300">
    <property type="entry name" value="P-loop containing nucleotide triphosphate hydrolases"/>
    <property type="match status" value="1"/>
</dbReference>
<keyword evidence="2" id="KW-0813">Transport</keyword>
<dbReference type="CDD" id="cd03230">
    <property type="entry name" value="ABC_DR_subfamily_A"/>
    <property type="match status" value="1"/>
</dbReference>
<evidence type="ECO:0000256" key="2">
    <source>
        <dbReference type="ARBA" id="ARBA00022448"/>
    </source>
</evidence>
<name>A0A0P9GVF3_9BACL</name>
<evidence type="ECO:0000256" key="1">
    <source>
        <dbReference type="ARBA" id="ARBA00005417"/>
    </source>
</evidence>
<dbReference type="GO" id="GO:0016887">
    <property type="term" value="F:ATP hydrolysis activity"/>
    <property type="evidence" value="ECO:0007669"/>
    <property type="project" value="InterPro"/>
</dbReference>
<dbReference type="AlphaFoldDB" id="A0A0P9GVF3"/>
<comment type="caution">
    <text evidence="6">The sequence shown here is derived from an EMBL/GenBank/DDBJ whole genome shotgun (WGS) entry which is preliminary data.</text>
</comment>
<dbReference type="Pfam" id="PF00005">
    <property type="entry name" value="ABC_tran"/>
    <property type="match status" value="1"/>
</dbReference>
<gene>
    <name evidence="6" type="ORF">AN477_02230</name>
</gene>
<dbReference type="InterPro" id="IPR003439">
    <property type="entry name" value="ABC_transporter-like_ATP-bd"/>
</dbReference>
<evidence type="ECO:0000313" key="6">
    <source>
        <dbReference type="EMBL" id="KPV45242.1"/>
    </source>
</evidence>
<evidence type="ECO:0000313" key="7">
    <source>
        <dbReference type="Proteomes" id="UP000050482"/>
    </source>
</evidence>
<dbReference type="GO" id="GO:0005524">
    <property type="term" value="F:ATP binding"/>
    <property type="evidence" value="ECO:0007669"/>
    <property type="project" value="UniProtKB-KW"/>
</dbReference>
<dbReference type="PROSITE" id="PS50893">
    <property type="entry name" value="ABC_TRANSPORTER_2"/>
    <property type="match status" value="1"/>
</dbReference>